<protein>
    <submittedName>
        <fullName evidence="1">Uncharacterized protein</fullName>
    </submittedName>
</protein>
<evidence type="ECO:0000313" key="1">
    <source>
        <dbReference type="EMBL" id="QTC47369.1"/>
    </source>
</evidence>
<name>A0A8A4K9N1_PANAN</name>
<reference evidence="1" key="1">
    <citation type="submission" date="2020-07" db="EMBL/GenBank/DDBJ databases">
        <title>Genome Sequences for Panteoa spp. that cause Center Rot in Onions.</title>
        <authorList>
            <person name="Asselin J.A."/>
            <person name="Helmann T."/>
            <person name="Beer S."/>
            <person name="Stodghill P."/>
        </authorList>
    </citation>
    <scope>NUCLEOTIDE SEQUENCE</scope>
    <source>
        <strain evidence="1">OC5a</strain>
    </source>
</reference>
<dbReference type="Proteomes" id="UP000663901">
    <property type="component" value="Chromosome"/>
</dbReference>
<dbReference type="RefSeq" id="WP_181416442.1">
    <property type="nucleotide sequence ID" value="NZ_CP059084.1"/>
</dbReference>
<evidence type="ECO:0000313" key="2">
    <source>
        <dbReference type="Proteomes" id="UP000663901"/>
    </source>
</evidence>
<dbReference type="EMBL" id="CP059084">
    <property type="protein sequence ID" value="QTC47369.1"/>
    <property type="molecule type" value="Genomic_DNA"/>
</dbReference>
<proteinExistence type="predicted"/>
<accession>A0A8A4K9N1</accession>
<gene>
    <name evidence="1" type="ORF">H0Z12_07335</name>
</gene>
<organism evidence="1 2">
    <name type="scientific">Pantoea ananas</name>
    <name type="common">Erwinia uredovora</name>
    <dbReference type="NCBI Taxonomy" id="553"/>
    <lineage>
        <taxon>Bacteria</taxon>
        <taxon>Pseudomonadati</taxon>
        <taxon>Pseudomonadota</taxon>
        <taxon>Gammaproteobacteria</taxon>
        <taxon>Enterobacterales</taxon>
        <taxon>Erwiniaceae</taxon>
        <taxon>Pantoea</taxon>
    </lineage>
</organism>
<sequence>MKDRSHGEAMEELFHAEPSYMAKLLGEVIHDGNADELAILEQHMSGAFAMREVNPAS</sequence>
<dbReference type="AlphaFoldDB" id="A0A8A4K9N1"/>